<accession>A0AAD4ESK0</accession>
<evidence type="ECO:0000313" key="4">
    <source>
        <dbReference type="EMBL" id="KAG7286769.1"/>
    </source>
</evidence>
<feature type="transmembrane region" description="Helical" evidence="2">
    <location>
        <begin position="143"/>
        <end position="161"/>
    </location>
</feature>
<evidence type="ECO:0000256" key="2">
    <source>
        <dbReference type="SAM" id="Phobius"/>
    </source>
</evidence>
<evidence type="ECO:0000256" key="1">
    <source>
        <dbReference type="SAM" id="MobiDB-lite"/>
    </source>
</evidence>
<dbReference type="PANTHER" id="PTHR38793:SF3">
    <property type="entry name" value="SMODS AND SLOG-ASSOCIATING 2TM EFFECTOR DOMAIN-CONTAINING PROTEIN"/>
    <property type="match status" value="1"/>
</dbReference>
<feature type="compositionally biased region" description="Basic and acidic residues" evidence="1">
    <location>
        <begin position="382"/>
        <end position="393"/>
    </location>
</feature>
<dbReference type="Pfam" id="PF18142">
    <property type="entry name" value="SLATT_fungal"/>
    <property type="match status" value="1"/>
</dbReference>
<dbReference type="PANTHER" id="PTHR38793">
    <property type="entry name" value="SLATT_FUNGAL DOMAIN-CONTAINING PROTEIN-RELATED"/>
    <property type="match status" value="1"/>
</dbReference>
<keyword evidence="5" id="KW-1185">Reference proteome</keyword>
<feature type="transmembrane region" description="Helical" evidence="2">
    <location>
        <begin position="112"/>
        <end position="137"/>
    </location>
</feature>
<gene>
    <name evidence="4" type="ORF">NEMBOFW57_009085</name>
</gene>
<dbReference type="Proteomes" id="UP001197093">
    <property type="component" value="Unassembled WGS sequence"/>
</dbReference>
<dbReference type="InterPro" id="IPR041622">
    <property type="entry name" value="SLATT_fungi"/>
</dbReference>
<feature type="compositionally biased region" description="Basic and acidic residues" evidence="1">
    <location>
        <begin position="400"/>
        <end position="414"/>
    </location>
</feature>
<feature type="domain" description="SMODS and SLOG-associating 2TM effector" evidence="3">
    <location>
        <begin position="98"/>
        <end position="216"/>
    </location>
</feature>
<evidence type="ECO:0000313" key="5">
    <source>
        <dbReference type="Proteomes" id="UP001197093"/>
    </source>
</evidence>
<reference evidence="4" key="1">
    <citation type="submission" date="2023-02" db="EMBL/GenBank/DDBJ databases">
        <authorList>
            <person name="Palmer J.M."/>
        </authorList>
    </citation>
    <scope>NUCLEOTIDE SEQUENCE</scope>
    <source>
        <strain evidence="4">FW57</strain>
    </source>
</reference>
<organism evidence="4 5">
    <name type="scientific">Staphylotrichum longicolle</name>
    <dbReference type="NCBI Taxonomy" id="669026"/>
    <lineage>
        <taxon>Eukaryota</taxon>
        <taxon>Fungi</taxon>
        <taxon>Dikarya</taxon>
        <taxon>Ascomycota</taxon>
        <taxon>Pezizomycotina</taxon>
        <taxon>Sordariomycetes</taxon>
        <taxon>Sordariomycetidae</taxon>
        <taxon>Sordariales</taxon>
        <taxon>Chaetomiaceae</taxon>
        <taxon>Staphylotrichum</taxon>
    </lineage>
</organism>
<keyword evidence="2" id="KW-0472">Membrane</keyword>
<feature type="region of interest" description="Disordered" evidence="1">
    <location>
        <begin position="382"/>
        <end position="414"/>
    </location>
</feature>
<dbReference type="NCBIfam" id="NF033635">
    <property type="entry name" value="SLATT_fungal"/>
    <property type="match status" value="1"/>
</dbReference>
<comment type="caution">
    <text evidence="4">The sequence shown here is derived from an EMBL/GenBank/DDBJ whole genome shotgun (WGS) entry which is preliminary data.</text>
</comment>
<proteinExistence type="predicted"/>
<protein>
    <recommendedName>
        <fullName evidence="3">SMODS and SLOG-associating 2TM effector domain-containing protein</fullName>
    </recommendedName>
</protein>
<feature type="compositionally biased region" description="Polar residues" evidence="1">
    <location>
        <begin position="29"/>
        <end position="43"/>
    </location>
</feature>
<dbReference type="EMBL" id="JAHCVI010000004">
    <property type="protein sequence ID" value="KAG7286769.1"/>
    <property type="molecule type" value="Genomic_DNA"/>
</dbReference>
<feature type="region of interest" description="Disordered" evidence="1">
    <location>
        <begin position="15"/>
        <end position="56"/>
    </location>
</feature>
<sequence length="414" mass="44722">MASFFHALMRLAGSKRRPSAIRSDEEHQAPTTADSVMGSSTLPPSHAHWSTGPHPHRLTTTDDALTLFRLMLGITAAPHLGFSESPHRAADNIGLYARVVHSEQTAKDSYKVFSAAINACYFLQIIVAAALTALGAANADNKAITAFGAINTVIAGFLTYLKGSGYPARFKYCAGEWKKVREYIEHRERDLALEGCALDVYEVVESIRAMYDSTKREIEMSTPDGYSAKSAGGGLQLNTGVDVNKAEAIAGKLRGLDDTVKKLRAHVSSVHIPHGGVDVKAEDVVGKLRGLDDTATAQAVRTHMGHVAEGVEAKAGDVVARLRGLEETLEKVKARVEETVQDGRDTARYAAHDAAHYASHAVHEGEQRAAGELRNLGKSVVREVEEHTPRPPREVSITVSHRDGDLDAEAVVRK</sequence>
<dbReference type="AlphaFoldDB" id="A0AAD4ESK0"/>
<keyword evidence="2" id="KW-0812">Transmembrane</keyword>
<evidence type="ECO:0000259" key="3">
    <source>
        <dbReference type="Pfam" id="PF18142"/>
    </source>
</evidence>
<name>A0AAD4ESK0_9PEZI</name>
<keyword evidence="2" id="KW-1133">Transmembrane helix</keyword>